<keyword evidence="2" id="KW-0472">Membrane</keyword>
<evidence type="ECO:0000313" key="4">
    <source>
        <dbReference type="EMBL" id="SMF95501.1"/>
    </source>
</evidence>
<feature type="compositionally biased region" description="Low complexity" evidence="1">
    <location>
        <begin position="199"/>
        <end position="209"/>
    </location>
</feature>
<feature type="transmembrane region" description="Helical" evidence="2">
    <location>
        <begin position="142"/>
        <end position="162"/>
    </location>
</feature>
<protein>
    <submittedName>
        <fullName evidence="4">Uncharacterized protein</fullName>
    </submittedName>
</protein>
<keyword evidence="5" id="KW-1185">Reference proteome</keyword>
<gene>
    <name evidence="4" type="ORF">SAMN02949497_2866</name>
</gene>
<keyword evidence="3" id="KW-0732">Signal</keyword>
<dbReference type="RefSeq" id="WP_085213779.1">
    <property type="nucleotide sequence ID" value="NZ_FXAM01000001.1"/>
</dbReference>
<dbReference type="EMBL" id="FXAM01000001">
    <property type="protein sequence ID" value="SMF95501.1"/>
    <property type="molecule type" value="Genomic_DNA"/>
</dbReference>
<dbReference type="Proteomes" id="UP000192923">
    <property type="component" value="Unassembled WGS sequence"/>
</dbReference>
<evidence type="ECO:0000256" key="1">
    <source>
        <dbReference type="SAM" id="MobiDB-lite"/>
    </source>
</evidence>
<keyword evidence="2" id="KW-0812">Transmembrane</keyword>
<dbReference type="AlphaFoldDB" id="A0A1Y6CYS8"/>
<keyword evidence="2" id="KW-1133">Transmembrane helix</keyword>
<sequence>MKRIHIALLLSLLLHGACAWADSQVHSLFNAFDFLENKENILSEEFWSSPRSVLYGKPVADWNDEDFQQLETALQDKIYSLYNSSNPYRANIIGQLQNVVEHIPRFKQWSAYARLNPPIGGSGAAKGWEFSWGHLLEQQIPLIPALGVLLALGGTLAGGWHIRNVMRLRRRLKFQAAGAAAGGDTQRVANPPESATDIPASPAPATGKPAKGKADSKPLLACPKCGNTDPGKLTIGRRAPESTLFKPLRKYYCHACDYKWIARQLKFKQAGITRL</sequence>
<accession>A0A1Y6CYS8</accession>
<evidence type="ECO:0000313" key="5">
    <source>
        <dbReference type="Proteomes" id="UP000192923"/>
    </source>
</evidence>
<feature type="signal peptide" evidence="3">
    <location>
        <begin position="1"/>
        <end position="21"/>
    </location>
</feature>
<evidence type="ECO:0000256" key="2">
    <source>
        <dbReference type="SAM" id="Phobius"/>
    </source>
</evidence>
<evidence type="ECO:0000256" key="3">
    <source>
        <dbReference type="SAM" id="SignalP"/>
    </source>
</evidence>
<organism evidence="4 5">
    <name type="scientific">Methylomagnum ishizawai</name>
    <dbReference type="NCBI Taxonomy" id="1760988"/>
    <lineage>
        <taxon>Bacteria</taxon>
        <taxon>Pseudomonadati</taxon>
        <taxon>Pseudomonadota</taxon>
        <taxon>Gammaproteobacteria</taxon>
        <taxon>Methylococcales</taxon>
        <taxon>Methylococcaceae</taxon>
        <taxon>Methylomagnum</taxon>
    </lineage>
</organism>
<name>A0A1Y6CYS8_9GAMM</name>
<feature type="chain" id="PRO_5012238367" evidence="3">
    <location>
        <begin position="22"/>
        <end position="275"/>
    </location>
</feature>
<reference evidence="4 5" key="1">
    <citation type="submission" date="2016-12" db="EMBL/GenBank/DDBJ databases">
        <authorList>
            <person name="Song W.-J."/>
            <person name="Kurnit D.M."/>
        </authorList>
    </citation>
    <scope>NUCLEOTIDE SEQUENCE [LARGE SCALE GENOMIC DNA]</scope>
    <source>
        <strain evidence="4 5">175</strain>
    </source>
</reference>
<proteinExistence type="predicted"/>
<feature type="region of interest" description="Disordered" evidence="1">
    <location>
        <begin position="181"/>
        <end position="223"/>
    </location>
</feature>